<comment type="caution">
    <text evidence="2">The sequence shown here is derived from an EMBL/GenBank/DDBJ whole genome shotgun (WGS) entry which is preliminary data.</text>
</comment>
<name>A0AAD5QKS5_PARTN</name>
<keyword evidence="3" id="KW-1185">Reference proteome</keyword>
<evidence type="ECO:0000313" key="2">
    <source>
        <dbReference type="EMBL" id="KAJ1350381.1"/>
    </source>
</evidence>
<accession>A0AAD5QKS5</accession>
<organism evidence="2 3">
    <name type="scientific">Parelaphostrongylus tenuis</name>
    <name type="common">Meningeal worm</name>
    <dbReference type="NCBI Taxonomy" id="148309"/>
    <lineage>
        <taxon>Eukaryota</taxon>
        <taxon>Metazoa</taxon>
        <taxon>Ecdysozoa</taxon>
        <taxon>Nematoda</taxon>
        <taxon>Chromadorea</taxon>
        <taxon>Rhabditida</taxon>
        <taxon>Rhabditina</taxon>
        <taxon>Rhabditomorpha</taxon>
        <taxon>Strongyloidea</taxon>
        <taxon>Metastrongylidae</taxon>
        <taxon>Parelaphostrongylus</taxon>
    </lineage>
</organism>
<keyword evidence="1" id="KW-0812">Transmembrane</keyword>
<dbReference type="Gene3D" id="1.20.1070.10">
    <property type="entry name" value="Rhodopsin 7-helix transmembrane proteins"/>
    <property type="match status" value="1"/>
</dbReference>
<proteinExistence type="predicted"/>
<feature type="transmembrane region" description="Helical" evidence="1">
    <location>
        <begin position="48"/>
        <end position="74"/>
    </location>
</feature>
<evidence type="ECO:0000256" key="1">
    <source>
        <dbReference type="SAM" id="Phobius"/>
    </source>
</evidence>
<protein>
    <submittedName>
        <fullName evidence="2">Uncharacterized protein</fullName>
    </submittedName>
</protein>
<dbReference type="AlphaFoldDB" id="A0AAD5QKS5"/>
<keyword evidence="1" id="KW-1133">Transmembrane helix</keyword>
<feature type="transmembrane region" description="Helical" evidence="1">
    <location>
        <begin position="94"/>
        <end position="115"/>
    </location>
</feature>
<dbReference type="SUPFAM" id="SSF81321">
    <property type="entry name" value="Family A G protein-coupled receptor-like"/>
    <property type="match status" value="1"/>
</dbReference>
<dbReference type="Proteomes" id="UP001196413">
    <property type="component" value="Unassembled WGS sequence"/>
</dbReference>
<sequence>MVMGVERVIATTWPIIYTKHVRDRRFFPGNHLMVVGCLRNGRRATFTILYAQIIYVWEMLGYVISLLLNIFAYIKAMTQVTSPIIRYQLKRTRICLAFAALSTVFVASVNVKSLLHSCQTCVNVSSVVSQIVNFGDIIKSTMNIFMYTWLHKKFRGELIKLLRVRRLFRTASVIGLNHRSPARP</sequence>
<reference evidence="2" key="1">
    <citation type="submission" date="2021-06" db="EMBL/GenBank/DDBJ databases">
        <title>Parelaphostrongylus tenuis whole genome reference sequence.</title>
        <authorList>
            <person name="Garwood T.J."/>
            <person name="Larsen P.A."/>
            <person name="Fountain-Jones N.M."/>
            <person name="Garbe J.R."/>
            <person name="Macchietto M.G."/>
            <person name="Kania S.A."/>
            <person name="Gerhold R.W."/>
            <person name="Richards J.E."/>
            <person name="Wolf T.M."/>
        </authorList>
    </citation>
    <scope>NUCLEOTIDE SEQUENCE</scope>
    <source>
        <strain evidence="2">MNPRO001-30</strain>
        <tissue evidence="2">Meninges</tissue>
    </source>
</reference>
<evidence type="ECO:0000313" key="3">
    <source>
        <dbReference type="Proteomes" id="UP001196413"/>
    </source>
</evidence>
<dbReference type="EMBL" id="JAHQIW010000852">
    <property type="protein sequence ID" value="KAJ1350381.1"/>
    <property type="molecule type" value="Genomic_DNA"/>
</dbReference>
<gene>
    <name evidence="2" type="ORF">KIN20_006162</name>
</gene>
<keyword evidence="1" id="KW-0472">Membrane</keyword>